<dbReference type="Proteomes" id="UP000193920">
    <property type="component" value="Unassembled WGS sequence"/>
</dbReference>
<dbReference type="GO" id="GO:0060294">
    <property type="term" value="P:cilium movement involved in cell motility"/>
    <property type="evidence" value="ECO:0007669"/>
    <property type="project" value="InterPro"/>
</dbReference>
<dbReference type="PANTHER" id="PTHR15977">
    <property type="entry name" value="CILIA- AND FLAGELLA-ASSOCIATED PROTEIN 46"/>
    <property type="match status" value="1"/>
</dbReference>
<feature type="compositionally biased region" description="Basic and acidic residues" evidence="1">
    <location>
        <begin position="862"/>
        <end position="872"/>
    </location>
</feature>
<protein>
    <submittedName>
        <fullName evidence="2">Uncharacterized protein</fullName>
    </submittedName>
</protein>
<organism evidence="2 3">
    <name type="scientific">Neocallimastix californiae</name>
    <dbReference type="NCBI Taxonomy" id="1754190"/>
    <lineage>
        <taxon>Eukaryota</taxon>
        <taxon>Fungi</taxon>
        <taxon>Fungi incertae sedis</taxon>
        <taxon>Chytridiomycota</taxon>
        <taxon>Chytridiomycota incertae sedis</taxon>
        <taxon>Neocallimastigomycetes</taxon>
        <taxon>Neocallimastigales</taxon>
        <taxon>Neocallimastigaceae</taxon>
        <taxon>Neocallimastix</taxon>
    </lineage>
</organism>
<comment type="caution">
    <text evidence="2">The sequence shown here is derived from an EMBL/GenBank/DDBJ whole genome shotgun (WGS) entry which is preliminary data.</text>
</comment>
<feature type="region of interest" description="Disordered" evidence="1">
    <location>
        <begin position="2337"/>
        <end position="2362"/>
    </location>
</feature>
<evidence type="ECO:0000313" key="3">
    <source>
        <dbReference type="Proteomes" id="UP000193920"/>
    </source>
</evidence>
<name>A0A1Y1Z7B8_9FUNG</name>
<evidence type="ECO:0000256" key="1">
    <source>
        <dbReference type="SAM" id="MobiDB-lite"/>
    </source>
</evidence>
<feature type="region of interest" description="Disordered" evidence="1">
    <location>
        <begin position="1545"/>
        <end position="1569"/>
    </location>
</feature>
<feature type="compositionally biased region" description="Basic and acidic residues" evidence="1">
    <location>
        <begin position="2350"/>
        <end position="2362"/>
    </location>
</feature>
<feature type="non-terminal residue" evidence="2">
    <location>
        <position position="2540"/>
    </location>
</feature>
<proteinExistence type="predicted"/>
<dbReference type="PANTHER" id="PTHR15977:SF15">
    <property type="entry name" value="CILIA- AND FLAGELLA-ASSOCIATED PROTEIN 46"/>
    <property type="match status" value="1"/>
</dbReference>
<evidence type="ECO:0000313" key="2">
    <source>
        <dbReference type="EMBL" id="ORY06160.1"/>
    </source>
</evidence>
<sequence length="2540" mass="300884">MLATEDNYIDLVNILNQPLGKVSNNQLEWCTSVVFNFNSKDQKNNENIEKILINLCKHCLYTKKWKYLKKSLKQFVFINDNKENIHFCEGLIYSALYLTKTSFDKNDNPIPEFNDAMKLKDISFALDNIIKAAGIAFNNKWVDILYKCSKAMWNIVEPWFTLHYDFSKLFVYYIKIICNYLERVDMSDYEWKIFLHFKLSKILYIASTIKKDIKYIRAIPSINNNNNNNKSNSNSTINNNHTNNIKNHNNFNNFQVDTYNSNTNHTKIQKTTSFLNNGKNSLKNFQTSNQIQNLDAKIIEKSIFINIIILYPELNVTIISMLQNSCQSSINFIDDSIKHIEKAINLSLKFEQQKYLELYKFYIYILKKEKPDLLNILIKSSNPDKISKIKAIYTNIQSLKFSNNVSNDKLLDIEKQINILLSSNNNLFNLNESKDSLDDSETYDTSKSGISVVTNNSSQVVYTKWNEPLLLIEFCQLALKVKNFKLSEKIIRIISKLKQLSYNQYAKYQLLLAEFIFNVNINQIEDILSERAIRLRFDFLNKLIKMINFYSKLGNAPNIVQEYIIKVWEYGIPLLQPQFKQYYYPYLKRCYEVLTQISSPLYSLYSIICKELAKYNDEISNISDAKLYIKYAYKYCFDKKKLEESFEYKNIELKMKASSMENTTFSKIEEALAMINQLDLKSKNIDGLKSSIYKILKILIPKHENHPFTSIIPLMDSKFSINYELDDSNNISQLKFFIEVLKLLLNITYNIKYWELVYEIASYIICHDFSNFPDHDIYFKIIRADALIKRLEALFNIKQDMVSKNNNIVNIKQEEKKVNSNTIIYLLINQYLIKSEIDKMANENEDIEFNDIEDEENQNFKNNKEKDVDPKSSLRGKRISKKQEVEEELYSNEIREIRKLYGKLIPTFNDNNYLKRVLFNENDVFSSATGFLTLENLQFINDVYIIMEIGISTNTSWYLYNATIWFIRYLLNETSVDNEFPKRYNFEKWVSYIYRAYKYFSNYEKKNCELFYNLSLLTYQAVYERIEEILVENFNEENLNIKKKIRSNESIIKNLKGKPLSEMQECIHIANEIFKAVDFNNSNSECGLKIKMSFYELWGKIQSIEGQTIIVNESNTDTIICSLIETLRIENVHKSNLSKEKTNALLYKLINITKTIDIKNCATSVELWLLIVQSAINVNNFNVAFLCINNCFDNYSCIYNEEIIIENNFSDNYQRFWIIKALLKFNDLIHIMIENKNFYEKVNDMHMKALKYCIHALINLRYLSNLNSPLYKEIFFRIWNNILEIINFKESYIILQKYIEKIVEEVNYINSNKIESKNVFIHFSSDLVPIFIKIIETLYNISLFNNSKETSKYLIEKAFRSFPAQFHRDILELRVKYYYNNENGLISGAFHELEDDKQAELWNLLSSMEFLGNKKGYIAIQNSIRLSGDPIKKAEKMIRLADWMYKNEYDDAEINSVLTMASSLLGNIFENKESEIKLNEDSITSCTVEQLELIIKLYCIKILIHNSKKDVINMIRCCGYYVNHVAKKTYNEFIKKAFVDHEPEPKKKEKKKKEKKDSDTKNEDDELVKEKNKEKEKELFSSFSEKCGFFPSSEKEWLMFSWPSIITEYIISYDDQPEILCMRTLNNAIYLVAACLNIVIESITLGCFSYAVPFLWLSLHLTTYWLNGIEQSKALCIIYALYSYYANKFGFKNLYCEYYFNVKNELTNINFDIFDRKGYKRDPKILYIFNEIPFDIRSIYLQIANIYLLLNKDIWDIRFIIKNVVVNENISENEKSKYYFYKAFCEYYIMHRYNKSELECNKSIVRNCISYEKILAVIIKLWCYIRQLKFYKFLNGDIKKYIYYFVKQYDFKRCSSTYLYGLLYYYVSLTYTRVAIETSTEELYDDIFKFLEKAEKVFESQDYYLLLFECYKTHSTVLLKYINYNAKNTKESFIRSLDFMNKAEIVLNEYAELYKDTLNETIINNNMRMKLVEMKTTVFRKIYKYVDPIIENKEILNENIINNYLLNVDINKSILQKWKEINNNTFDEIMKYYKAYSLKDNKTSKFLYNCISCFKVFLKNKKKELPAICPNRVKNIKKQNSVSGIPQINNNSIYITETINSQILLNIYKEIINYGIKEQEYAVLRKASEELFYLIIDSSDVQKFIYLSLYQTCEMQKIIKKTLVNNTPKSSPLYCIISQLNENKDMNKNILNKLAKSLECWKRYLILNNYIELTKSLPSNIQLFILQHSSSKKELIVGKYRVLPTKRPPPSNNDPQETEDNENYSVITINHEVDYQNWEALIENFKYTLHNFENSSYVIDKIIEKIVLDKIGEDEEMTNENTTTMENKMTQIIDKNISEKSNNENTLSLEHSEDKKEDQVLPKIDKSNMFSSIVHTKGMNSIKKNISDVNNNNFIKNENYCNSNQEKEGILNENSEEKENELEYENHSNKMPMISFPRLLSNRDITQHEPIYNPDILASSYRKFKSIKLTEYNRDKIFNSMDDTVKNALKNDKIKFFKLYDILYQIFEYLYPILNDIRTIINEIETKGNEDKKKKKKKEK</sequence>
<dbReference type="OrthoDB" id="10671680at2759"/>
<dbReference type="InterPro" id="IPR039586">
    <property type="entry name" value="CFAP46"/>
</dbReference>
<keyword evidence="3" id="KW-1185">Reference proteome</keyword>
<dbReference type="GO" id="GO:0035082">
    <property type="term" value="P:axoneme assembly"/>
    <property type="evidence" value="ECO:0007669"/>
    <property type="project" value="InterPro"/>
</dbReference>
<accession>A0A1Y1Z7B8</accession>
<feature type="region of interest" description="Disordered" evidence="1">
    <location>
        <begin position="852"/>
        <end position="877"/>
    </location>
</feature>
<dbReference type="EMBL" id="MCOG01000441">
    <property type="protein sequence ID" value="ORY06160.1"/>
    <property type="molecule type" value="Genomic_DNA"/>
</dbReference>
<reference evidence="2 3" key="1">
    <citation type="submission" date="2016-08" db="EMBL/GenBank/DDBJ databases">
        <title>A Parts List for Fungal Cellulosomes Revealed by Comparative Genomics.</title>
        <authorList>
            <consortium name="DOE Joint Genome Institute"/>
            <person name="Haitjema C.H."/>
            <person name="Gilmore S.P."/>
            <person name="Henske J.K."/>
            <person name="Solomon K.V."/>
            <person name="De Groot R."/>
            <person name="Kuo A."/>
            <person name="Mondo S.J."/>
            <person name="Salamov A.A."/>
            <person name="Labutti K."/>
            <person name="Zhao Z."/>
            <person name="Chiniquy J."/>
            <person name="Barry K."/>
            <person name="Brewer H.M."/>
            <person name="Purvine S.O."/>
            <person name="Wright A.T."/>
            <person name="Boxma B."/>
            <person name="Van Alen T."/>
            <person name="Hackstein J.H."/>
            <person name="Baker S.E."/>
            <person name="Grigoriev I.V."/>
            <person name="O'Malley M.A."/>
        </authorList>
    </citation>
    <scope>NUCLEOTIDE SEQUENCE [LARGE SCALE GENOMIC DNA]</scope>
    <source>
        <strain evidence="2 3">G1</strain>
    </source>
</reference>
<gene>
    <name evidence="2" type="ORF">LY90DRAFT_678379</name>
</gene>